<evidence type="ECO:0000256" key="1">
    <source>
        <dbReference type="PROSITE-ProRule" id="PRU00339"/>
    </source>
</evidence>
<dbReference type="AlphaFoldDB" id="A0A1W1HZS5"/>
<dbReference type="InterPro" id="IPR011990">
    <property type="entry name" value="TPR-like_helical_dom_sf"/>
</dbReference>
<dbReference type="EMBL" id="LT828648">
    <property type="protein sequence ID" value="SLM46258.1"/>
    <property type="molecule type" value="Genomic_DNA"/>
</dbReference>
<dbReference type="SUPFAM" id="SSF48452">
    <property type="entry name" value="TPR-like"/>
    <property type="match status" value="1"/>
</dbReference>
<organism evidence="2 3">
    <name type="scientific">Nitrospira japonica</name>
    <dbReference type="NCBI Taxonomy" id="1325564"/>
    <lineage>
        <taxon>Bacteria</taxon>
        <taxon>Pseudomonadati</taxon>
        <taxon>Nitrospirota</taxon>
        <taxon>Nitrospiria</taxon>
        <taxon>Nitrospirales</taxon>
        <taxon>Nitrospiraceae</taxon>
        <taxon>Nitrospira</taxon>
    </lineage>
</organism>
<dbReference type="Proteomes" id="UP000192042">
    <property type="component" value="Chromosome I"/>
</dbReference>
<proteinExistence type="predicted"/>
<dbReference type="STRING" id="1325564.NSJP_0086"/>
<dbReference type="PROSITE" id="PS50005">
    <property type="entry name" value="TPR"/>
    <property type="match status" value="1"/>
</dbReference>
<accession>A0A1W1HZS5</accession>
<evidence type="ECO:0000313" key="3">
    <source>
        <dbReference type="Proteomes" id="UP000192042"/>
    </source>
</evidence>
<feature type="repeat" description="TPR" evidence="1">
    <location>
        <begin position="20"/>
        <end position="53"/>
    </location>
</feature>
<sequence>MPNPRIEPLKKVLAMDPNDDVAWFGLGKAYMDDGNFEEAVTALRQCITVKPTYSAAYYALAQSLHKLGRHAECREIAATGIDISAKNGDAMVTKNLESLKSSLPA</sequence>
<dbReference type="SMART" id="SM00028">
    <property type="entry name" value="TPR"/>
    <property type="match status" value="2"/>
</dbReference>
<evidence type="ECO:0000313" key="2">
    <source>
        <dbReference type="EMBL" id="SLM46258.1"/>
    </source>
</evidence>
<reference evidence="2 3" key="1">
    <citation type="submission" date="2017-03" db="EMBL/GenBank/DDBJ databases">
        <authorList>
            <person name="Afonso C.L."/>
            <person name="Miller P.J."/>
            <person name="Scott M.A."/>
            <person name="Spackman E."/>
            <person name="Goraichik I."/>
            <person name="Dimitrov K.M."/>
            <person name="Suarez D.L."/>
            <person name="Swayne D.E."/>
        </authorList>
    </citation>
    <scope>NUCLEOTIDE SEQUENCE [LARGE SCALE GENOMIC DNA]</scope>
    <source>
        <strain evidence="2">Genome sequencing of Nitrospira japonica strain NJ11</strain>
    </source>
</reference>
<name>A0A1W1HZS5_9BACT</name>
<dbReference type="RefSeq" id="WP_080884976.1">
    <property type="nucleotide sequence ID" value="NZ_LT828648.1"/>
</dbReference>
<keyword evidence="3" id="KW-1185">Reference proteome</keyword>
<dbReference type="Gene3D" id="1.25.40.10">
    <property type="entry name" value="Tetratricopeptide repeat domain"/>
    <property type="match status" value="1"/>
</dbReference>
<dbReference type="InterPro" id="IPR019734">
    <property type="entry name" value="TPR_rpt"/>
</dbReference>
<gene>
    <name evidence="2" type="ORF">NSJP_0086</name>
</gene>
<dbReference type="KEGG" id="nja:NSJP_0086"/>
<keyword evidence="1" id="KW-0802">TPR repeat</keyword>
<protein>
    <submittedName>
        <fullName evidence="2">Uncharacterized protein</fullName>
    </submittedName>
</protein>
<dbReference type="Pfam" id="PF13414">
    <property type="entry name" value="TPR_11"/>
    <property type="match status" value="1"/>
</dbReference>
<dbReference type="OrthoDB" id="8421013at2"/>